<dbReference type="OrthoDB" id="3143642at2759"/>
<feature type="compositionally biased region" description="Polar residues" evidence="1">
    <location>
        <begin position="1"/>
        <end position="13"/>
    </location>
</feature>
<gene>
    <name evidence="2" type="ORF">OH76DRAFT_1362764</name>
</gene>
<organism evidence="2 3">
    <name type="scientific">Lentinus brumalis</name>
    <dbReference type="NCBI Taxonomy" id="2498619"/>
    <lineage>
        <taxon>Eukaryota</taxon>
        <taxon>Fungi</taxon>
        <taxon>Dikarya</taxon>
        <taxon>Basidiomycota</taxon>
        <taxon>Agaricomycotina</taxon>
        <taxon>Agaricomycetes</taxon>
        <taxon>Polyporales</taxon>
        <taxon>Polyporaceae</taxon>
        <taxon>Lentinus</taxon>
    </lineage>
</organism>
<proteinExistence type="predicted"/>
<dbReference type="AlphaFoldDB" id="A0A371CQ70"/>
<evidence type="ECO:0000256" key="1">
    <source>
        <dbReference type="SAM" id="MobiDB-lite"/>
    </source>
</evidence>
<keyword evidence="3" id="KW-1185">Reference proteome</keyword>
<accession>A0A371CQ70</accession>
<protein>
    <submittedName>
        <fullName evidence="2">Uncharacterized protein</fullName>
    </submittedName>
</protein>
<reference evidence="2 3" key="1">
    <citation type="journal article" date="2018" name="Biotechnol. Biofuels">
        <title>Integrative visual omics of the white-rot fungus Polyporus brumalis exposes the biotechnological potential of its oxidative enzymes for delignifying raw plant biomass.</title>
        <authorList>
            <person name="Miyauchi S."/>
            <person name="Rancon A."/>
            <person name="Drula E."/>
            <person name="Hage H."/>
            <person name="Chaduli D."/>
            <person name="Favel A."/>
            <person name="Grisel S."/>
            <person name="Henrissat B."/>
            <person name="Herpoel-Gimbert I."/>
            <person name="Ruiz-Duenas F.J."/>
            <person name="Chevret D."/>
            <person name="Hainaut M."/>
            <person name="Lin J."/>
            <person name="Wang M."/>
            <person name="Pangilinan J."/>
            <person name="Lipzen A."/>
            <person name="Lesage-Meessen L."/>
            <person name="Navarro D."/>
            <person name="Riley R."/>
            <person name="Grigoriev I.V."/>
            <person name="Zhou S."/>
            <person name="Raouche S."/>
            <person name="Rosso M.N."/>
        </authorList>
    </citation>
    <scope>NUCLEOTIDE SEQUENCE [LARGE SCALE GENOMIC DNA]</scope>
    <source>
        <strain evidence="2 3">BRFM 1820</strain>
    </source>
</reference>
<dbReference type="Proteomes" id="UP000256964">
    <property type="component" value="Unassembled WGS sequence"/>
</dbReference>
<name>A0A371CQ70_9APHY</name>
<evidence type="ECO:0000313" key="2">
    <source>
        <dbReference type="EMBL" id="RDX42434.1"/>
    </source>
</evidence>
<dbReference type="EMBL" id="KZ857484">
    <property type="protein sequence ID" value="RDX42434.1"/>
    <property type="molecule type" value="Genomic_DNA"/>
</dbReference>
<evidence type="ECO:0000313" key="3">
    <source>
        <dbReference type="Proteomes" id="UP000256964"/>
    </source>
</evidence>
<sequence length="55" mass="5843">MSSVDKSFGTQSPPLGASSDDKPMGVSNIRGDKPAAVSDKQQRQGLYFSARTDIL</sequence>
<feature type="region of interest" description="Disordered" evidence="1">
    <location>
        <begin position="1"/>
        <end position="55"/>
    </location>
</feature>